<keyword evidence="2 9" id="KW-0489">Methyltransferase</keyword>
<dbReference type="EMBL" id="FUWV01000001">
    <property type="protein sequence ID" value="SJZ33059.1"/>
    <property type="molecule type" value="Genomic_DNA"/>
</dbReference>
<evidence type="ECO:0000313" key="9">
    <source>
        <dbReference type="EMBL" id="SJZ33059.1"/>
    </source>
</evidence>
<dbReference type="PROSITE" id="PS00092">
    <property type="entry name" value="N6_MTASE"/>
    <property type="match status" value="1"/>
</dbReference>
<accession>A0A1T4JSD6</accession>
<dbReference type="InterPro" id="IPR003356">
    <property type="entry name" value="DNA_methylase_A-5"/>
</dbReference>
<dbReference type="GO" id="GO:0009007">
    <property type="term" value="F:site-specific DNA-methyltransferase (adenine-specific) activity"/>
    <property type="evidence" value="ECO:0007669"/>
    <property type="project" value="UniProtKB-EC"/>
</dbReference>
<dbReference type="AlphaFoldDB" id="A0A1T4JSD6"/>
<reference evidence="9 10" key="1">
    <citation type="submission" date="2017-02" db="EMBL/GenBank/DDBJ databases">
        <authorList>
            <person name="Peterson S.W."/>
        </authorList>
    </citation>
    <scope>NUCLEOTIDE SEQUENCE [LARGE SCALE GENOMIC DNA]</scope>
    <source>
        <strain evidence="9 10">DSM 15102</strain>
    </source>
</reference>
<dbReference type="PRINTS" id="PR00507">
    <property type="entry name" value="N12N6MTFRASE"/>
</dbReference>
<evidence type="ECO:0000313" key="10">
    <source>
        <dbReference type="Proteomes" id="UP000196365"/>
    </source>
</evidence>
<gene>
    <name evidence="9" type="ORF">SAMN02745973_00046</name>
</gene>
<dbReference type="InterPro" id="IPR002052">
    <property type="entry name" value="DNA_methylase_N6_adenine_CS"/>
</dbReference>
<evidence type="ECO:0000256" key="1">
    <source>
        <dbReference type="ARBA" id="ARBA00011900"/>
    </source>
</evidence>
<dbReference type="GO" id="GO:0009307">
    <property type="term" value="P:DNA restriction-modification system"/>
    <property type="evidence" value="ECO:0007669"/>
    <property type="project" value="UniProtKB-KW"/>
</dbReference>
<dbReference type="Gene3D" id="3.40.50.150">
    <property type="entry name" value="Vaccinia Virus protein VP39"/>
    <property type="match status" value="1"/>
</dbReference>
<feature type="domain" description="TaqI-like C-terminal specificity" evidence="8">
    <location>
        <begin position="469"/>
        <end position="619"/>
    </location>
</feature>
<keyword evidence="3 9" id="KW-0808">Transferase</keyword>
<evidence type="ECO:0000256" key="5">
    <source>
        <dbReference type="ARBA" id="ARBA00023125"/>
    </source>
</evidence>
<dbReference type="PANTHER" id="PTHR33841">
    <property type="entry name" value="DNA METHYLTRANSFERASE YEEA-RELATED"/>
    <property type="match status" value="1"/>
</dbReference>
<evidence type="ECO:0000256" key="3">
    <source>
        <dbReference type="ARBA" id="ARBA00022679"/>
    </source>
</evidence>
<keyword evidence="4" id="KW-0680">Restriction system</keyword>
<dbReference type="Pfam" id="PF02384">
    <property type="entry name" value="N6_Mtase"/>
    <property type="match status" value="1"/>
</dbReference>
<dbReference type="GO" id="GO:0008170">
    <property type="term" value="F:N-methyltransferase activity"/>
    <property type="evidence" value="ECO:0007669"/>
    <property type="project" value="InterPro"/>
</dbReference>
<keyword evidence="5" id="KW-0238">DNA-binding</keyword>
<organism evidence="9 10">
    <name type="scientific">Garciella nitratireducens DSM 15102</name>
    <dbReference type="NCBI Taxonomy" id="1121911"/>
    <lineage>
        <taxon>Bacteria</taxon>
        <taxon>Bacillati</taxon>
        <taxon>Bacillota</taxon>
        <taxon>Clostridia</taxon>
        <taxon>Eubacteriales</taxon>
        <taxon>Eubacteriaceae</taxon>
        <taxon>Garciella</taxon>
    </lineage>
</organism>
<name>A0A1T4JSD6_9FIRM</name>
<dbReference type="Proteomes" id="UP000196365">
    <property type="component" value="Unassembled WGS sequence"/>
</dbReference>
<protein>
    <recommendedName>
        <fullName evidence="1">site-specific DNA-methyltransferase (adenine-specific)</fullName>
        <ecNumber evidence="1">2.1.1.72</ecNumber>
    </recommendedName>
</protein>
<keyword evidence="10" id="KW-1185">Reference proteome</keyword>
<feature type="domain" description="DNA methylase adenine-specific" evidence="7">
    <location>
        <begin position="106"/>
        <end position="365"/>
    </location>
</feature>
<comment type="catalytic activity">
    <reaction evidence="6">
        <text>a 2'-deoxyadenosine in DNA + S-adenosyl-L-methionine = an N(6)-methyl-2'-deoxyadenosine in DNA + S-adenosyl-L-homocysteine + H(+)</text>
        <dbReference type="Rhea" id="RHEA:15197"/>
        <dbReference type="Rhea" id="RHEA-COMP:12418"/>
        <dbReference type="Rhea" id="RHEA-COMP:12419"/>
        <dbReference type="ChEBI" id="CHEBI:15378"/>
        <dbReference type="ChEBI" id="CHEBI:57856"/>
        <dbReference type="ChEBI" id="CHEBI:59789"/>
        <dbReference type="ChEBI" id="CHEBI:90615"/>
        <dbReference type="ChEBI" id="CHEBI:90616"/>
        <dbReference type="EC" id="2.1.1.72"/>
    </reaction>
</comment>
<dbReference type="GO" id="GO:0003677">
    <property type="term" value="F:DNA binding"/>
    <property type="evidence" value="ECO:0007669"/>
    <property type="project" value="UniProtKB-KW"/>
</dbReference>
<dbReference type="InterPro" id="IPR025931">
    <property type="entry name" value="TaqI_C"/>
</dbReference>
<evidence type="ECO:0000256" key="6">
    <source>
        <dbReference type="ARBA" id="ARBA00047942"/>
    </source>
</evidence>
<evidence type="ECO:0000259" key="8">
    <source>
        <dbReference type="Pfam" id="PF12950"/>
    </source>
</evidence>
<dbReference type="EC" id="2.1.1.72" evidence="1"/>
<evidence type="ECO:0000259" key="7">
    <source>
        <dbReference type="Pfam" id="PF02384"/>
    </source>
</evidence>
<proteinExistence type="predicted"/>
<dbReference type="InterPro" id="IPR050953">
    <property type="entry name" value="N4_N6_ade-DNA_methylase"/>
</dbReference>
<sequence>MKKEKKKIIYFLENLDKIFIDYNQEEKRYVIMKVVLLKWLIDHQRIQWNIVIQQSLYQKFTFENILSFWSQQRVYFSKEKKQHFSQSIWHTLCEFILKLDIFSKESSEILGEVYEYLNNVQQKKKNGMFYTPFFVIDFMLEEIDDCNVQDKILDPACGCGFFLSRAYDKLMEYYLNYPELLGTDKKIIHQHILEKQLYGIEKDSLAVIITKLILILKQSQYLKTNFHIYHGDALLKNIEGLKKNNFRVVIGNPPYIGHKKIDKKYHIQLKEKYNSVYHDKGDISYCFFQRGIEFLQKRGKLCFFVSRYFLEALYASNLREYLMKNVTINKIIDFYGQRILKGIGIDFLIITLTKQKSKPNHTLEIYRLRDIAINISGEIILKNISKKKKNSDIYFFFLPQSELKKEGWRLLCPMDRKIIKKIEEKCVFQLRDICETKQGIITGKDQAFVLSKEEAKKNKLSCSLLKPWIKGRAIHSFFIEDSDTFLLYSNDIENIELWEQEKNYLWPFKTQLEKRRECIRGVRKWYELQWPRKKEFFESTKIVFPYKASHNRFALDDQENFYSADVYGIRLKQALKESMSYKVLVLLLNSSIYDFYFKSFAKKLGKNLYEYYPNTLMQLWMPKFKDKEREELEKYYKQIIYFLREKKQKEIKNIKNKVNQWLIEYFEFNQEEKSYLLNLF</sequence>
<dbReference type="PANTHER" id="PTHR33841:SF6">
    <property type="entry name" value="TYPE II METHYLTRANSFERASE M.HINDII"/>
    <property type="match status" value="1"/>
</dbReference>
<dbReference type="Pfam" id="PF12950">
    <property type="entry name" value="TaqI_C"/>
    <property type="match status" value="1"/>
</dbReference>
<dbReference type="SUPFAM" id="SSF53335">
    <property type="entry name" value="S-adenosyl-L-methionine-dependent methyltransferases"/>
    <property type="match status" value="1"/>
</dbReference>
<evidence type="ECO:0000256" key="4">
    <source>
        <dbReference type="ARBA" id="ARBA00022747"/>
    </source>
</evidence>
<dbReference type="RefSeq" id="WP_087677508.1">
    <property type="nucleotide sequence ID" value="NZ_FUWV01000001.1"/>
</dbReference>
<evidence type="ECO:0000256" key="2">
    <source>
        <dbReference type="ARBA" id="ARBA00022603"/>
    </source>
</evidence>
<dbReference type="OrthoDB" id="9815272at2"/>
<dbReference type="GO" id="GO:0032259">
    <property type="term" value="P:methylation"/>
    <property type="evidence" value="ECO:0007669"/>
    <property type="project" value="UniProtKB-KW"/>
</dbReference>
<dbReference type="InterPro" id="IPR029063">
    <property type="entry name" value="SAM-dependent_MTases_sf"/>
</dbReference>